<reference evidence="3" key="1">
    <citation type="submission" date="2020-10" db="EMBL/GenBank/DDBJ databases">
        <title>Dehalococcoides mccartyi of a TCE/Cr reducing biochatode.</title>
        <authorList>
            <person name="Matturro B."/>
        </authorList>
    </citation>
    <scope>NUCLEOTIDE SEQUENCE</scope>
    <source>
        <strain evidence="3">Bin2</strain>
    </source>
</reference>
<accession>A0A843AM47</accession>
<dbReference type="Pfam" id="PF12849">
    <property type="entry name" value="PBP_like_2"/>
    <property type="match status" value="1"/>
</dbReference>
<dbReference type="Proteomes" id="UP000606900">
    <property type="component" value="Unassembled WGS sequence"/>
</dbReference>
<protein>
    <submittedName>
        <fullName evidence="3">Substrate-binding domain-containing protein</fullName>
    </submittedName>
</protein>
<dbReference type="PANTHER" id="PTHR37945">
    <property type="entry name" value="EXTRACELLULAR TUNGSTATE BINDING PROTEIN"/>
    <property type="match status" value="1"/>
</dbReference>
<dbReference type="SUPFAM" id="SSF53850">
    <property type="entry name" value="Periplasmic binding protein-like II"/>
    <property type="match status" value="1"/>
</dbReference>
<feature type="domain" description="PBP" evidence="2">
    <location>
        <begin position="31"/>
        <end position="265"/>
    </location>
</feature>
<dbReference type="Gene3D" id="3.40.190.10">
    <property type="entry name" value="Periplasmic binding protein-like II"/>
    <property type="match status" value="2"/>
</dbReference>
<keyword evidence="1" id="KW-1133">Transmembrane helix</keyword>
<dbReference type="InterPro" id="IPR024370">
    <property type="entry name" value="PBP_domain"/>
</dbReference>
<keyword evidence="1" id="KW-0472">Membrane</keyword>
<evidence type="ECO:0000259" key="2">
    <source>
        <dbReference type="Pfam" id="PF12849"/>
    </source>
</evidence>
<dbReference type="RefSeq" id="WP_276698211.1">
    <property type="nucleotide sequence ID" value="NZ_DAISQW010000064.1"/>
</dbReference>
<comment type="caution">
    <text evidence="3">The sequence shown here is derived from an EMBL/GenBank/DDBJ whole genome shotgun (WGS) entry which is preliminary data.</text>
</comment>
<dbReference type="PANTHER" id="PTHR37945:SF1">
    <property type="entry name" value="EXTRACELLULAR TUNGSTATE BINDING PROTEIN"/>
    <property type="match status" value="1"/>
</dbReference>
<dbReference type="EMBL" id="JADIIL010000008">
    <property type="protein sequence ID" value="MBF4474200.1"/>
    <property type="molecule type" value="Genomic_DNA"/>
</dbReference>
<organism evidence="3 4">
    <name type="scientific">Methanobacterium formicicum</name>
    <dbReference type="NCBI Taxonomy" id="2162"/>
    <lineage>
        <taxon>Archaea</taxon>
        <taxon>Methanobacteriati</taxon>
        <taxon>Methanobacteriota</taxon>
        <taxon>Methanomada group</taxon>
        <taxon>Methanobacteria</taxon>
        <taxon>Methanobacteriales</taxon>
        <taxon>Methanobacteriaceae</taxon>
        <taxon>Methanobacterium</taxon>
    </lineage>
</organism>
<dbReference type="InterPro" id="IPR052738">
    <property type="entry name" value="ABC-Tungstate_binding"/>
</dbReference>
<evidence type="ECO:0000313" key="4">
    <source>
        <dbReference type="Proteomes" id="UP000606900"/>
    </source>
</evidence>
<evidence type="ECO:0000313" key="3">
    <source>
        <dbReference type="EMBL" id="MBF4474200.1"/>
    </source>
</evidence>
<dbReference type="AlphaFoldDB" id="A0A843AM47"/>
<feature type="transmembrane region" description="Helical" evidence="1">
    <location>
        <begin position="7"/>
        <end position="28"/>
    </location>
</feature>
<evidence type="ECO:0000256" key="1">
    <source>
        <dbReference type="SAM" id="Phobius"/>
    </source>
</evidence>
<proteinExistence type="predicted"/>
<sequence>MEKNTKIALLAVIIIAIVAVAGLVFSGYGQQQTLKIATTTSLEDTGLLPVLEAAFEKQNPNIDVQFIAAGTGQSLEYGKKGDVDLVMVHSKTQEQKFINESYGTQRYVFAYNYFYIVGPASDPAQINGTNATEAFSKISAAGAANPNLVKFVSRGDNSGTHNREVQIWNKSGANYNTTIQGQDWYIESGKGMGDTLNLANEKSAYTLSDSGTYLAYKGNITLVPFVTQGKDLLNIYSMIPVNPDKFSNANYNASMKWVNFVLSSEGQTIVGEYGKEKYGQQLFIPLGGKAEPTN</sequence>
<name>A0A843AM47_METFO</name>
<keyword evidence="1" id="KW-0812">Transmembrane</keyword>
<gene>
    <name evidence="3" type="ORF">ISP06_01845</name>
</gene>